<evidence type="ECO:0000313" key="2">
    <source>
        <dbReference type="Proteomes" id="UP000221795"/>
    </source>
</evidence>
<keyword evidence="2" id="KW-1185">Reference proteome</keyword>
<name>A0A217ERE8_BPGO3</name>
<accession>A0A217ERE8</accession>
<gene>
    <name evidence="1" type="ORF">Goe3_c22200</name>
</gene>
<organism evidence="1 2">
    <name type="scientific">Bacillus phage vB_BsuM-Goe3</name>
    <dbReference type="NCBI Taxonomy" id="1933063"/>
    <lineage>
        <taxon>Viruses</taxon>
        <taxon>Duplodnaviria</taxon>
        <taxon>Heunggongvirae</taxon>
        <taxon>Uroviricota</taxon>
        <taxon>Caudoviricetes</taxon>
        <taxon>Herelleviridae</taxon>
        <taxon>Bastillevirinae</taxon>
        <taxon>Grisebachstrassevirus</taxon>
        <taxon>Grisebachstrassevirus goe3</taxon>
    </lineage>
</organism>
<organismHost>
    <name type="scientific">Bacillus subtilis</name>
    <dbReference type="NCBI Taxonomy" id="1423"/>
</organismHost>
<dbReference type="Proteomes" id="UP000221795">
    <property type="component" value="Segment"/>
</dbReference>
<protein>
    <submittedName>
        <fullName evidence="1">Uncharacterized protein</fullName>
    </submittedName>
</protein>
<reference evidence="1" key="1">
    <citation type="journal article" date="2017" name="Viruses">
        <title>Characterization of Bacillus subtilis Viruses vB_BsuM-Goe2 and vB_BsuM-Goe3.</title>
        <authorList>
            <person name="Willms I.M."/>
            <person name="Hoppert M."/>
            <person name="Hertel R."/>
        </authorList>
    </citation>
    <scope>NUCLEOTIDE SEQUENCE [LARGE SCALE GENOMIC DNA]</scope>
</reference>
<sequence length="65" mass="7562">MSTNRKVFKLQCKAIERCFNNPSSEHTSIMQEMIEEAFHEGRKQGRKEMASITKNAFSDLLLRDV</sequence>
<proteinExistence type="predicted"/>
<evidence type="ECO:0000313" key="1">
    <source>
        <dbReference type="EMBL" id="APZ82683.1"/>
    </source>
</evidence>
<dbReference type="EMBL" id="KY368640">
    <property type="protein sequence ID" value="APZ82683.1"/>
    <property type="molecule type" value="Genomic_DNA"/>
</dbReference>